<sequence length="392" mass="41722">MEEELKCPACRQFLRDPLLLQCAHSYCRDCALAAQVKITSSNALSVNNMSSGINPTSNYANFSPLSPPCSSNSGASMSSDTISLCVSDADQESFDKMSVVSETDSGVVICGIGSGPGSRPNSFLSSGGGISPTVPPQRSVPSILSSPNPTSTAHHAGCYVLICEACHKPTYLADNTVLKNARENMAIRRLLAKYKAGKGEAAAKNISALSNCNQTEVPNCQWCESQQPSRAELFCVECGYYYCPACQPVIHPARGPLKDHKLVTASNAAAASGNNHTLGRRMSICSTTASTSNLWKASTIELADNSQDGSESSSQTCEVHSAEPLSMYCVICRVAVCCQCLMSRHANHQVQSLSTAAKTQKARQQKAVAYQFCALAQRQGRNGPMIFPGARV</sequence>
<keyword evidence="3" id="KW-0862">Zinc</keyword>
<dbReference type="SUPFAM" id="SSF57850">
    <property type="entry name" value="RING/U-box"/>
    <property type="match status" value="1"/>
</dbReference>
<keyword evidence="7" id="KW-1185">Reference proteome</keyword>
<dbReference type="Gene3D" id="4.10.830.40">
    <property type="match status" value="1"/>
</dbReference>
<reference evidence="6" key="1">
    <citation type="submission" date="2022-01" db="EMBL/GenBank/DDBJ databases">
        <title>Genome Sequence Resource for Two Populations of Ditylenchus destructor, the Migratory Endoparasitic Phytonematode.</title>
        <authorList>
            <person name="Zhang H."/>
            <person name="Lin R."/>
            <person name="Xie B."/>
        </authorList>
    </citation>
    <scope>NUCLEOTIDE SEQUENCE</scope>
    <source>
        <strain evidence="6">BazhouSP</strain>
    </source>
</reference>
<dbReference type="SUPFAM" id="SSF57845">
    <property type="entry name" value="B-box zinc-binding domain"/>
    <property type="match status" value="1"/>
</dbReference>
<comment type="caution">
    <text evidence="6">The sequence shown here is derived from an EMBL/GenBank/DDBJ whole genome shotgun (WGS) entry which is preliminary data.</text>
</comment>
<dbReference type="InterPro" id="IPR000315">
    <property type="entry name" value="Znf_B-box"/>
</dbReference>
<dbReference type="InterPro" id="IPR027370">
    <property type="entry name" value="Znf-RING_euk"/>
</dbReference>
<dbReference type="EMBL" id="JAKKPZ010000005">
    <property type="protein sequence ID" value="KAI1720866.1"/>
    <property type="molecule type" value="Genomic_DNA"/>
</dbReference>
<evidence type="ECO:0000256" key="3">
    <source>
        <dbReference type="ARBA" id="ARBA00022833"/>
    </source>
</evidence>
<keyword evidence="1" id="KW-0479">Metal-binding</keyword>
<dbReference type="SMART" id="SM00336">
    <property type="entry name" value="BBOX"/>
    <property type="match status" value="2"/>
</dbReference>
<dbReference type="InterPro" id="IPR013083">
    <property type="entry name" value="Znf_RING/FYVE/PHD"/>
</dbReference>
<name>A0AAD4RAM1_9BILA</name>
<accession>A0AAD4RAM1</accession>
<organism evidence="6 7">
    <name type="scientific">Ditylenchus destructor</name>
    <dbReference type="NCBI Taxonomy" id="166010"/>
    <lineage>
        <taxon>Eukaryota</taxon>
        <taxon>Metazoa</taxon>
        <taxon>Ecdysozoa</taxon>
        <taxon>Nematoda</taxon>
        <taxon>Chromadorea</taxon>
        <taxon>Rhabditida</taxon>
        <taxon>Tylenchina</taxon>
        <taxon>Tylenchomorpha</taxon>
        <taxon>Sphaerularioidea</taxon>
        <taxon>Anguinidae</taxon>
        <taxon>Anguininae</taxon>
        <taxon>Ditylenchus</taxon>
    </lineage>
</organism>
<evidence type="ECO:0000256" key="1">
    <source>
        <dbReference type="ARBA" id="ARBA00022723"/>
    </source>
</evidence>
<evidence type="ECO:0000259" key="5">
    <source>
        <dbReference type="PROSITE" id="PS50119"/>
    </source>
</evidence>
<evidence type="ECO:0000256" key="4">
    <source>
        <dbReference type="PROSITE-ProRule" id="PRU00024"/>
    </source>
</evidence>
<proteinExistence type="predicted"/>
<evidence type="ECO:0000313" key="7">
    <source>
        <dbReference type="Proteomes" id="UP001201812"/>
    </source>
</evidence>
<dbReference type="Pfam" id="PF00643">
    <property type="entry name" value="zf-B_box"/>
    <property type="match status" value="1"/>
</dbReference>
<dbReference type="Pfam" id="PF13445">
    <property type="entry name" value="zf-RING_UBOX"/>
    <property type="match status" value="1"/>
</dbReference>
<dbReference type="Gene3D" id="3.30.40.10">
    <property type="entry name" value="Zinc/RING finger domain, C3HC4 (zinc finger)"/>
    <property type="match status" value="1"/>
</dbReference>
<dbReference type="AlphaFoldDB" id="A0AAD4RAM1"/>
<feature type="domain" description="B box-type" evidence="5">
    <location>
        <begin position="223"/>
        <end position="265"/>
    </location>
</feature>
<dbReference type="Gene3D" id="3.30.160.60">
    <property type="entry name" value="Classic Zinc Finger"/>
    <property type="match status" value="1"/>
</dbReference>
<feature type="domain" description="B box-type" evidence="5">
    <location>
        <begin position="312"/>
        <end position="353"/>
    </location>
</feature>
<dbReference type="InterPro" id="IPR047153">
    <property type="entry name" value="TRIM45/56/19-like"/>
</dbReference>
<evidence type="ECO:0000256" key="2">
    <source>
        <dbReference type="ARBA" id="ARBA00022771"/>
    </source>
</evidence>
<gene>
    <name evidence="6" type="ORF">DdX_05115</name>
</gene>
<dbReference type="GO" id="GO:0008270">
    <property type="term" value="F:zinc ion binding"/>
    <property type="evidence" value="ECO:0007669"/>
    <property type="project" value="UniProtKB-KW"/>
</dbReference>
<dbReference type="PROSITE" id="PS50119">
    <property type="entry name" value="ZF_BBOX"/>
    <property type="match status" value="2"/>
</dbReference>
<dbReference type="SMART" id="SM00184">
    <property type="entry name" value="RING"/>
    <property type="match status" value="2"/>
</dbReference>
<keyword evidence="2 4" id="KW-0863">Zinc-finger</keyword>
<dbReference type="InterPro" id="IPR001841">
    <property type="entry name" value="Znf_RING"/>
</dbReference>
<evidence type="ECO:0000313" key="6">
    <source>
        <dbReference type="EMBL" id="KAI1720866.1"/>
    </source>
</evidence>
<dbReference type="Proteomes" id="UP001201812">
    <property type="component" value="Unassembled WGS sequence"/>
</dbReference>
<protein>
    <submittedName>
        <fullName evidence="6">B-box zinc finger domain-containing protein</fullName>
    </submittedName>
</protein>
<dbReference type="PANTHER" id="PTHR25462">
    <property type="entry name" value="BONUS, ISOFORM C-RELATED"/>
    <property type="match status" value="1"/>
</dbReference>
<dbReference type="PANTHER" id="PTHR25462:SF306">
    <property type="entry name" value="TRIPARTITE MOTIF CONTAINING 9"/>
    <property type="match status" value="1"/>
</dbReference>
<dbReference type="GO" id="GO:0061630">
    <property type="term" value="F:ubiquitin protein ligase activity"/>
    <property type="evidence" value="ECO:0007669"/>
    <property type="project" value="TreeGrafter"/>
</dbReference>